<sequence length="135" mass="14892">MNQVSTVARPRRREYSVEFKASVLEQCRQPGASLAGIALGHGINPNMVHRWMREERQRQMLIDLQQTASAFVPLQLQASAATGSSSVPNLQRPVEPDTTAQTIHIEIQRGGATVSVHWPLSGAAQCAQVLRELLR</sequence>
<gene>
    <name evidence="1" type="ORF">DIC66_18145</name>
</gene>
<organism evidence="1 2">
    <name type="scientific">Rhodoferax lacus</name>
    <dbReference type="NCBI Taxonomy" id="2184758"/>
    <lineage>
        <taxon>Bacteria</taxon>
        <taxon>Pseudomonadati</taxon>
        <taxon>Pseudomonadota</taxon>
        <taxon>Betaproteobacteria</taxon>
        <taxon>Burkholderiales</taxon>
        <taxon>Comamonadaceae</taxon>
        <taxon>Rhodoferax</taxon>
    </lineage>
</organism>
<accession>A0A3E1R9X9</accession>
<dbReference type="GO" id="GO:0043565">
    <property type="term" value="F:sequence-specific DNA binding"/>
    <property type="evidence" value="ECO:0007669"/>
    <property type="project" value="InterPro"/>
</dbReference>
<evidence type="ECO:0000313" key="2">
    <source>
        <dbReference type="Proteomes" id="UP000260665"/>
    </source>
</evidence>
<dbReference type="InterPro" id="IPR010921">
    <property type="entry name" value="Trp_repressor/repl_initiator"/>
</dbReference>
<dbReference type="NCBIfam" id="NF047595">
    <property type="entry name" value="IS66_ISRel24_TnpA"/>
    <property type="match status" value="1"/>
</dbReference>
<comment type="caution">
    <text evidence="1">The sequence shown here is derived from an EMBL/GenBank/DDBJ whole genome shotgun (WGS) entry which is preliminary data.</text>
</comment>
<evidence type="ECO:0008006" key="3">
    <source>
        <dbReference type="Google" id="ProtNLM"/>
    </source>
</evidence>
<dbReference type="AlphaFoldDB" id="A0A3E1R9X9"/>
<dbReference type="RefSeq" id="WP_117179639.1">
    <property type="nucleotide sequence ID" value="NZ_QFZK01000016.1"/>
</dbReference>
<dbReference type="OrthoDB" id="9800877at2"/>
<dbReference type="GO" id="GO:0006313">
    <property type="term" value="P:DNA transposition"/>
    <property type="evidence" value="ECO:0007669"/>
    <property type="project" value="InterPro"/>
</dbReference>
<dbReference type="Proteomes" id="UP000260665">
    <property type="component" value="Unassembled WGS sequence"/>
</dbReference>
<evidence type="ECO:0000313" key="1">
    <source>
        <dbReference type="EMBL" id="RFO95480.1"/>
    </source>
</evidence>
<keyword evidence="2" id="KW-1185">Reference proteome</keyword>
<dbReference type="GO" id="GO:0004803">
    <property type="term" value="F:transposase activity"/>
    <property type="evidence" value="ECO:0007669"/>
    <property type="project" value="InterPro"/>
</dbReference>
<name>A0A3E1R9X9_9BURK</name>
<proteinExistence type="predicted"/>
<reference evidence="1 2" key="1">
    <citation type="submission" date="2018-05" db="EMBL/GenBank/DDBJ databases">
        <title>Rhodoferax soyangensis sp.nov., isolated from an oligotrophic freshwater lake.</title>
        <authorList>
            <person name="Park M."/>
        </authorList>
    </citation>
    <scope>NUCLEOTIDE SEQUENCE [LARGE SCALE GENOMIC DNA]</scope>
    <source>
        <strain evidence="1 2">IMCC26218</strain>
    </source>
</reference>
<protein>
    <recommendedName>
        <fullName evidence="3">Transposase</fullName>
    </recommendedName>
</protein>
<dbReference type="Pfam" id="PF01527">
    <property type="entry name" value="HTH_Tnp_1"/>
    <property type="match status" value="1"/>
</dbReference>
<dbReference type="SUPFAM" id="SSF48295">
    <property type="entry name" value="TrpR-like"/>
    <property type="match status" value="1"/>
</dbReference>
<dbReference type="EMBL" id="QFZK01000016">
    <property type="protein sequence ID" value="RFO95480.1"/>
    <property type="molecule type" value="Genomic_DNA"/>
</dbReference>
<dbReference type="InterPro" id="IPR002514">
    <property type="entry name" value="Transposase_8"/>
</dbReference>